<gene>
    <name evidence="3" type="ORF">DQQ01_10305</name>
</gene>
<dbReference type="KEGG" id="blau:DQQ01_10305"/>
<dbReference type="EMBL" id="CP030280">
    <property type="protein sequence ID" value="AWY98473.1"/>
    <property type="molecule type" value="Genomic_DNA"/>
</dbReference>
<dbReference type="InterPro" id="IPR008136">
    <property type="entry name" value="CinA_C"/>
</dbReference>
<dbReference type="SUPFAM" id="SSF142433">
    <property type="entry name" value="CinA-like"/>
    <property type="match status" value="1"/>
</dbReference>
<dbReference type="InterPro" id="IPR050101">
    <property type="entry name" value="CinA"/>
</dbReference>
<keyword evidence="4" id="KW-1185">Reference proteome</keyword>
<sequence length="359" mass="39246">MTAELIFIGMDLLEDEVAKRGSAFLIEKCRNLNFSLNGLEIVKEDRKQAEAAIRAGLERSDFVFVCTKTGELDKELQKIFAKETALAVFPRKEQELSHVFENRISRCLQAQKAGTLQYEVIKLGAGREEEVLEKVKDLTGKAENPSVKLLKREGELQLCVTALGENKKAAEKLLKPVVRELKVRFGADIYTTDEEKSLEAVVVELLKNQDLTLTTVESCTGGALAARIINVPGASEVLKRGFVTYSNKAKRKAVMVKKHTLKTYGAVSEPCAKEMAKGGIFVSGADAALSVTGFAGPEGGTKEYPVGTVFIGCTIKGKTTVKECHLKGDRSSVREQAVAQALMLLRACILKNFEQKSGK</sequence>
<dbReference type="PANTHER" id="PTHR13939:SF0">
    <property type="entry name" value="NMN AMIDOHYDROLASE-LIKE PROTEIN YFAY"/>
    <property type="match status" value="1"/>
</dbReference>
<proteinExistence type="predicted"/>
<dbReference type="Pfam" id="PF02464">
    <property type="entry name" value="CinA"/>
    <property type="match status" value="1"/>
</dbReference>
<organism evidence="3 4">
    <name type="scientific">Blautia argi</name>
    <dbReference type="NCBI Taxonomy" id="1912897"/>
    <lineage>
        <taxon>Bacteria</taxon>
        <taxon>Bacillati</taxon>
        <taxon>Bacillota</taxon>
        <taxon>Clostridia</taxon>
        <taxon>Lachnospirales</taxon>
        <taxon>Lachnospiraceae</taxon>
        <taxon>Blautia</taxon>
    </lineage>
</organism>
<feature type="domain" description="CinA C-terminal" evidence="1">
    <location>
        <begin position="196"/>
        <end position="348"/>
    </location>
</feature>
<accession>A0A2Z4UBM6</accession>
<dbReference type="PANTHER" id="PTHR13939">
    <property type="entry name" value="NICOTINAMIDE-NUCLEOTIDE AMIDOHYDROLASE PNCC"/>
    <property type="match status" value="1"/>
</dbReference>
<dbReference type="NCBIfam" id="TIGR00199">
    <property type="entry name" value="PncC_domain"/>
    <property type="match status" value="1"/>
</dbReference>
<dbReference type="InterPro" id="IPR041424">
    <property type="entry name" value="CinA_KH"/>
</dbReference>
<evidence type="ECO:0000259" key="2">
    <source>
        <dbReference type="Pfam" id="PF18146"/>
    </source>
</evidence>
<feature type="domain" description="CinA KH" evidence="2">
    <location>
        <begin position="127"/>
        <end position="190"/>
    </location>
</feature>
<reference evidence="4" key="1">
    <citation type="submission" date="2018-06" db="EMBL/GenBank/DDBJ databases">
        <title>Description of Blautia argi sp. nov., a new anaerobic isolated from dog feces.</title>
        <authorList>
            <person name="Chang Y.-H."/>
            <person name="Paek J."/>
            <person name="Shin Y."/>
        </authorList>
    </citation>
    <scope>NUCLEOTIDE SEQUENCE [LARGE SCALE GENOMIC DNA]</scope>
    <source>
        <strain evidence="4">KCTC 15426</strain>
    </source>
</reference>
<dbReference type="OrthoDB" id="9801454at2"/>
<dbReference type="Gene3D" id="3.90.950.20">
    <property type="entry name" value="CinA-like"/>
    <property type="match status" value="1"/>
</dbReference>
<dbReference type="Proteomes" id="UP000250003">
    <property type="component" value="Chromosome"/>
</dbReference>
<evidence type="ECO:0000313" key="4">
    <source>
        <dbReference type="Proteomes" id="UP000250003"/>
    </source>
</evidence>
<evidence type="ECO:0000259" key="1">
    <source>
        <dbReference type="Pfam" id="PF02464"/>
    </source>
</evidence>
<dbReference type="InterPro" id="IPR036653">
    <property type="entry name" value="CinA-like_C"/>
</dbReference>
<dbReference type="AlphaFoldDB" id="A0A2Z4UBM6"/>
<name>A0A2Z4UBM6_9FIRM</name>
<dbReference type="InterPro" id="IPR036425">
    <property type="entry name" value="MoaB/Mog-like_dom_sf"/>
</dbReference>
<dbReference type="RefSeq" id="WP_111919961.1">
    <property type="nucleotide sequence ID" value="NZ_CAUWHR010000002.1"/>
</dbReference>
<dbReference type="SUPFAM" id="SSF53218">
    <property type="entry name" value="Molybdenum cofactor biosynthesis proteins"/>
    <property type="match status" value="1"/>
</dbReference>
<dbReference type="Gene3D" id="3.40.980.10">
    <property type="entry name" value="MoaB/Mog-like domain"/>
    <property type="match status" value="1"/>
</dbReference>
<dbReference type="Pfam" id="PF18146">
    <property type="entry name" value="CinA_KH"/>
    <property type="match status" value="1"/>
</dbReference>
<protein>
    <submittedName>
        <fullName evidence="3">Competence/damage-inducible protein A</fullName>
    </submittedName>
</protein>
<evidence type="ECO:0000313" key="3">
    <source>
        <dbReference type="EMBL" id="AWY98473.1"/>
    </source>
</evidence>